<organism evidence="1">
    <name type="scientific">Anopheles darlingi</name>
    <name type="common">Mosquito</name>
    <dbReference type="NCBI Taxonomy" id="43151"/>
    <lineage>
        <taxon>Eukaryota</taxon>
        <taxon>Metazoa</taxon>
        <taxon>Ecdysozoa</taxon>
        <taxon>Arthropoda</taxon>
        <taxon>Hexapoda</taxon>
        <taxon>Insecta</taxon>
        <taxon>Pterygota</taxon>
        <taxon>Neoptera</taxon>
        <taxon>Endopterygota</taxon>
        <taxon>Diptera</taxon>
        <taxon>Nematocera</taxon>
        <taxon>Culicoidea</taxon>
        <taxon>Culicidae</taxon>
        <taxon>Anophelinae</taxon>
        <taxon>Anopheles</taxon>
    </lineage>
</organism>
<dbReference type="AlphaFoldDB" id="A0A2M4DEJ6"/>
<evidence type="ECO:0000313" key="1">
    <source>
        <dbReference type="EMBL" id="MBW76000.1"/>
    </source>
</evidence>
<sequence>MGLLSLGASGCSIQLKSITLLVAFPSPLGTPCLASISCYLQIGYCTPHTLHTLKLSKDGGARTLVILPPVWPQERVWYFVSALH</sequence>
<dbReference type="EMBL" id="GGFL01011822">
    <property type="protein sequence ID" value="MBW76000.1"/>
    <property type="molecule type" value="Transcribed_RNA"/>
</dbReference>
<reference evidence="1" key="1">
    <citation type="submission" date="2018-01" db="EMBL/GenBank/DDBJ databases">
        <title>An insight into the sialome of Amazonian anophelines.</title>
        <authorList>
            <person name="Ribeiro J.M."/>
            <person name="Scarpassa V."/>
            <person name="Calvo E."/>
        </authorList>
    </citation>
    <scope>NUCLEOTIDE SEQUENCE</scope>
</reference>
<proteinExistence type="predicted"/>
<protein>
    <submittedName>
        <fullName evidence="1">Putative secreted protein</fullName>
    </submittedName>
</protein>
<name>A0A2M4DEJ6_ANODA</name>
<accession>A0A2M4DEJ6</accession>